<evidence type="ECO:0000256" key="3">
    <source>
        <dbReference type="ARBA" id="ARBA00022801"/>
    </source>
</evidence>
<dbReference type="OMA" id="IFINYKR"/>
<dbReference type="InterPro" id="IPR011545">
    <property type="entry name" value="DEAD/DEAH_box_helicase_dom"/>
</dbReference>
<dbReference type="Gene3D" id="3.40.50.300">
    <property type="entry name" value="P-loop containing nucleotide triphosphate hydrolases"/>
    <property type="match status" value="2"/>
</dbReference>
<evidence type="ECO:0000256" key="7">
    <source>
        <dbReference type="SAM" id="MobiDB-lite"/>
    </source>
</evidence>
<dbReference type="PANTHER" id="PTHR47958">
    <property type="entry name" value="ATP-DEPENDENT RNA HELICASE DBP3"/>
    <property type="match status" value="1"/>
</dbReference>
<evidence type="ECO:0000313" key="11">
    <source>
        <dbReference type="EMBL" id="ODV73663.1"/>
    </source>
</evidence>
<evidence type="ECO:0000313" key="12">
    <source>
        <dbReference type="Proteomes" id="UP000094389"/>
    </source>
</evidence>
<dbReference type="CDD" id="cd18787">
    <property type="entry name" value="SF2_C_DEAD"/>
    <property type="match status" value="1"/>
</dbReference>
<dbReference type="OrthoDB" id="196131at2759"/>
<dbReference type="EC" id="3.6.4.13" evidence="1"/>
<keyword evidence="12" id="KW-1185">Reference proteome</keyword>
<evidence type="ECO:0000259" key="10">
    <source>
        <dbReference type="PROSITE" id="PS51195"/>
    </source>
</evidence>
<dbReference type="AlphaFoldDB" id="A0A1E4S2I3"/>
<evidence type="ECO:0000256" key="5">
    <source>
        <dbReference type="ARBA" id="ARBA00022840"/>
    </source>
</evidence>
<dbReference type="InterPro" id="IPR014001">
    <property type="entry name" value="Helicase_ATP-bd"/>
</dbReference>
<feature type="domain" description="DEAD-box RNA helicase Q" evidence="10">
    <location>
        <begin position="235"/>
        <end position="263"/>
    </location>
</feature>
<dbReference type="GO" id="GO:0016787">
    <property type="term" value="F:hydrolase activity"/>
    <property type="evidence" value="ECO:0007669"/>
    <property type="project" value="UniProtKB-KW"/>
</dbReference>
<dbReference type="Proteomes" id="UP000094389">
    <property type="component" value="Unassembled WGS sequence"/>
</dbReference>
<dbReference type="GeneID" id="30989428"/>
<dbReference type="PROSITE" id="PS51192">
    <property type="entry name" value="HELICASE_ATP_BIND_1"/>
    <property type="match status" value="1"/>
</dbReference>
<proteinExistence type="predicted"/>
<dbReference type="SMART" id="SM00490">
    <property type="entry name" value="HELICc"/>
    <property type="match status" value="1"/>
</dbReference>
<dbReference type="Pfam" id="PF00271">
    <property type="entry name" value="Helicase_C"/>
    <property type="match status" value="1"/>
</dbReference>
<feature type="domain" description="Helicase C-terminal" evidence="9">
    <location>
        <begin position="481"/>
        <end position="627"/>
    </location>
</feature>
<dbReference type="PROSITE" id="PS51194">
    <property type="entry name" value="HELICASE_CTER"/>
    <property type="match status" value="1"/>
</dbReference>
<evidence type="ECO:0000256" key="2">
    <source>
        <dbReference type="ARBA" id="ARBA00022741"/>
    </source>
</evidence>
<keyword evidence="5" id="KW-0067">ATP-binding</keyword>
<evidence type="ECO:0000256" key="6">
    <source>
        <dbReference type="PROSITE-ProRule" id="PRU00552"/>
    </source>
</evidence>
<gene>
    <name evidence="11" type="ORF">CYBJADRAFT_167688</name>
</gene>
<feature type="short sequence motif" description="Q motif" evidence="6">
    <location>
        <begin position="235"/>
        <end position="263"/>
    </location>
</feature>
<keyword evidence="3" id="KW-0378">Hydrolase</keyword>
<evidence type="ECO:0000259" key="8">
    <source>
        <dbReference type="PROSITE" id="PS51192"/>
    </source>
</evidence>
<feature type="compositionally biased region" description="Basic and acidic residues" evidence="7">
    <location>
        <begin position="99"/>
        <end position="150"/>
    </location>
</feature>
<dbReference type="RefSeq" id="XP_020070702.1">
    <property type="nucleotide sequence ID" value="XM_020215032.1"/>
</dbReference>
<dbReference type="InterPro" id="IPR014014">
    <property type="entry name" value="RNA_helicase_DEAD_Q_motif"/>
</dbReference>
<evidence type="ECO:0000259" key="9">
    <source>
        <dbReference type="PROSITE" id="PS51194"/>
    </source>
</evidence>
<dbReference type="GO" id="GO:0003724">
    <property type="term" value="F:RNA helicase activity"/>
    <property type="evidence" value="ECO:0007669"/>
    <property type="project" value="UniProtKB-EC"/>
</dbReference>
<keyword evidence="2" id="KW-0547">Nucleotide-binding</keyword>
<evidence type="ECO:0000256" key="1">
    <source>
        <dbReference type="ARBA" id="ARBA00012552"/>
    </source>
</evidence>
<name>A0A1E4S2I3_CYBJN</name>
<feature type="compositionally biased region" description="Basic and acidic residues" evidence="7">
    <location>
        <begin position="1"/>
        <end position="42"/>
    </location>
</feature>
<evidence type="ECO:0000256" key="4">
    <source>
        <dbReference type="ARBA" id="ARBA00022806"/>
    </source>
</evidence>
<dbReference type="Pfam" id="PF00270">
    <property type="entry name" value="DEAD"/>
    <property type="match status" value="1"/>
</dbReference>
<feature type="region of interest" description="Disordered" evidence="7">
    <location>
        <begin position="99"/>
        <end position="151"/>
    </location>
</feature>
<accession>A0A1E4S2I3</accession>
<dbReference type="STRING" id="983966.A0A1E4S2I3"/>
<reference evidence="11 12" key="1">
    <citation type="journal article" date="2016" name="Proc. Natl. Acad. Sci. U.S.A.">
        <title>Comparative genomics of biotechnologically important yeasts.</title>
        <authorList>
            <person name="Riley R."/>
            <person name="Haridas S."/>
            <person name="Wolfe K.H."/>
            <person name="Lopes M.R."/>
            <person name="Hittinger C.T."/>
            <person name="Goeker M."/>
            <person name="Salamov A.A."/>
            <person name="Wisecaver J.H."/>
            <person name="Long T.M."/>
            <person name="Calvey C.H."/>
            <person name="Aerts A.L."/>
            <person name="Barry K.W."/>
            <person name="Choi C."/>
            <person name="Clum A."/>
            <person name="Coughlan A.Y."/>
            <person name="Deshpande S."/>
            <person name="Douglass A.P."/>
            <person name="Hanson S.J."/>
            <person name="Klenk H.-P."/>
            <person name="LaButti K.M."/>
            <person name="Lapidus A."/>
            <person name="Lindquist E.A."/>
            <person name="Lipzen A.M."/>
            <person name="Meier-Kolthoff J.P."/>
            <person name="Ohm R.A."/>
            <person name="Otillar R.P."/>
            <person name="Pangilinan J.L."/>
            <person name="Peng Y."/>
            <person name="Rokas A."/>
            <person name="Rosa C.A."/>
            <person name="Scheuner C."/>
            <person name="Sibirny A.A."/>
            <person name="Slot J.C."/>
            <person name="Stielow J.B."/>
            <person name="Sun H."/>
            <person name="Kurtzman C.P."/>
            <person name="Blackwell M."/>
            <person name="Grigoriev I.V."/>
            <person name="Jeffries T.W."/>
        </authorList>
    </citation>
    <scope>NUCLEOTIDE SEQUENCE [LARGE SCALE GENOMIC DNA]</scope>
    <source>
        <strain evidence="12">ATCC 18201 / CBS 1600 / BCRC 20928 / JCM 3617 / NBRC 0987 / NRRL Y-1542</strain>
    </source>
</reference>
<dbReference type="PROSITE" id="PS51195">
    <property type="entry name" value="Q_MOTIF"/>
    <property type="match status" value="1"/>
</dbReference>
<dbReference type="GO" id="GO:0005524">
    <property type="term" value="F:ATP binding"/>
    <property type="evidence" value="ECO:0007669"/>
    <property type="project" value="UniProtKB-KW"/>
</dbReference>
<feature type="domain" description="Helicase ATP-binding" evidence="8">
    <location>
        <begin position="266"/>
        <end position="447"/>
    </location>
</feature>
<organism evidence="11 12">
    <name type="scientific">Cyberlindnera jadinii (strain ATCC 18201 / CBS 1600 / BCRC 20928 / JCM 3617 / NBRC 0987 / NRRL Y-1542)</name>
    <name type="common">Torula yeast</name>
    <name type="synonym">Candida utilis</name>
    <dbReference type="NCBI Taxonomy" id="983966"/>
    <lineage>
        <taxon>Eukaryota</taxon>
        <taxon>Fungi</taxon>
        <taxon>Dikarya</taxon>
        <taxon>Ascomycota</taxon>
        <taxon>Saccharomycotina</taxon>
        <taxon>Saccharomycetes</taxon>
        <taxon>Phaffomycetales</taxon>
        <taxon>Phaffomycetaceae</taxon>
        <taxon>Cyberlindnera</taxon>
    </lineage>
</organism>
<dbReference type="SUPFAM" id="SSF52540">
    <property type="entry name" value="P-loop containing nucleoside triphosphate hydrolases"/>
    <property type="match status" value="1"/>
</dbReference>
<dbReference type="InterPro" id="IPR027417">
    <property type="entry name" value="P-loop_NTPase"/>
</dbReference>
<dbReference type="EMBL" id="KV453930">
    <property type="protein sequence ID" value="ODV73663.1"/>
    <property type="molecule type" value="Genomic_DNA"/>
</dbReference>
<dbReference type="SMART" id="SM00487">
    <property type="entry name" value="DEXDc"/>
    <property type="match status" value="1"/>
</dbReference>
<dbReference type="InterPro" id="IPR001650">
    <property type="entry name" value="Helicase_C-like"/>
</dbReference>
<keyword evidence="4" id="KW-0347">Helicase</keyword>
<feature type="region of interest" description="Disordered" evidence="7">
    <location>
        <begin position="1"/>
        <end position="70"/>
    </location>
</feature>
<protein>
    <recommendedName>
        <fullName evidence="1">RNA helicase</fullName>
        <ecNumber evidence="1">3.6.4.13</ecNumber>
    </recommendedName>
</protein>
<dbReference type="GO" id="GO:0003676">
    <property type="term" value="F:nucleic acid binding"/>
    <property type="evidence" value="ECO:0007669"/>
    <property type="project" value="InterPro"/>
</dbReference>
<sequence>MLSSSDTKRLSKKERQQLALERRRQQVLEQKRVEKLNDEPLRFEPSNSMDEDLDTITGGGGGHHQQQKEVVSLRELLSRKREEVELNAPKFLSKREREQLELEQRRESERKKLAEAERKRKEGEMDSKKRPLRLKEADVQSKRTRQETKKAVNGRTSKFNFEWRDEDDTTNLGLVQEYGIQPVDVSFNSALLDKGLDDVHWSRKPLSEMKTRDWRIMKEDFEIITRGTNLPNPLRSWTESDIVPDLLKIIQNLGYKEPTPIQRAAIPIALQKRDIIGVAETGSGKTLAFLLPMLSKVLKLARLNEVTKNDGPYGLILVPTRELAQQIEIELNKFLRFLPMIDTVSLVGGKLIERDILDLQNKNIEIVIATPGRLIDCLESHYLVLNQVKFLVLDESDKMIEMNFGEQVEKIKTFMTDGERQNMMFTATLTNEVEKLSREYVKSPAIVNIGSASSRDVVVNERITQRFEFFGKDEENKKVKRLERIVTSHEFKPPIIVFVNYKETGEQLFKHLQSRGVRVTMIHGSKSQDQRELALKQLKDGRADVLVATSVASRGIDINNVSLVVNYQMTKKCDEYIHRIGRTGRAGNYGTSITFLTEDYDKAVYPELKRLLQKSGNKIPSEFKRLEEGLQAIV</sequence>